<organism evidence="5 6">
    <name type="scientific">Denitrovibrio acetiphilus (strain DSM 12809 / NBRC 114555 / N2460)</name>
    <dbReference type="NCBI Taxonomy" id="522772"/>
    <lineage>
        <taxon>Bacteria</taxon>
        <taxon>Pseudomonadati</taxon>
        <taxon>Deferribacterota</taxon>
        <taxon>Deferribacteres</taxon>
        <taxon>Deferribacterales</taxon>
        <taxon>Geovibrionaceae</taxon>
        <taxon>Denitrovibrio</taxon>
    </lineage>
</organism>
<evidence type="ECO:0000256" key="4">
    <source>
        <dbReference type="ARBA" id="ARBA00022490"/>
    </source>
</evidence>
<reference evidence="5 6" key="1">
    <citation type="journal article" date="2010" name="Stand. Genomic Sci.">
        <title>Complete genome sequence of Denitrovibrio acetiphilus type strain (N2460).</title>
        <authorList>
            <person name="Kiss H."/>
            <person name="Lang E."/>
            <person name="Lapidus A."/>
            <person name="Copeland A."/>
            <person name="Nolan M."/>
            <person name="Glavina Del Rio T."/>
            <person name="Chen F."/>
            <person name="Lucas S."/>
            <person name="Tice H."/>
            <person name="Cheng J.F."/>
            <person name="Han C."/>
            <person name="Goodwin L."/>
            <person name="Pitluck S."/>
            <person name="Liolios K."/>
            <person name="Pati A."/>
            <person name="Ivanova N."/>
            <person name="Mavromatis K."/>
            <person name="Chen A."/>
            <person name="Palaniappan K."/>
            <person name="Land M."/>
            <person name="Hauser L."/>
            <person name="Chang Y.J."/>
            <person name="Jeffries C.D."/>
            <person name="Detter J.C."/>
            <person name="Brettin T."/>
            <person name="Spring S."/>
            <person name="Rohde M."/>
            <person name="Goker M."/>
            <person name="Woyke T."/>
            <person name="Bristow J."/>
            <person name="Eisen J.A."/>
            <person name="Markowitz V."/>
            <person name="Hugenholtz P."/>
            <person name="Kyrpides N.C."/>
            <person name="Klenk H.P."/>
        </authorList>
    </citation>
    <scope>NUCLEOTIDE SEQUENCE [LARGE SCALE GENOMIC DNA]</scope>
    <source>
        <strain evidence="6">DSM 12809 / NBRC 114555 / N2460</strain>
    </source>
</reference>
<dbReference type="KEGG" id="dap:Dacet_2774"/>
<comment type="similarity">
    <text evidence="2">Belongs to the RecX family.</text>
</comment>
<evidence type="ECO:0000313" key="5">
    <source>
        <dbReference type="EMBL" id="ADD69528.1"/>
    </source>
</evidence>
<protein>
    <recommendedName>
        <fullName evidence="3">Regulatory protein RecX</fullName>
    </recommendedName>
</protein>
<dbReference type="AlphaFoldDB" id="D4H5T7"/>
<comment type="subcellular location">
    <subcellularLocation>
        <location evidence="1">Cytoplasm</location>
    </subcellularLocation>
</comment>
<dbReference type="HOGENOM" id="CLU_066607_3_3_0"/>
<dbReference type="PANTHER" id="PTHR33602">
    <property type="entry name" value="REGULATORY PROTEIN RECX FAMILY PROTEIN"/>
    <property type="match status" value="1"/>
</dbReference>
<gene>
    <name evidence="5" type="ordered locus">Dacet_2774</name>
</gene>
<evidence type="ECO:0000256" key="2">
    <source>
        <dbReference type="ARBA" id="ARBA00009695"/>
    </source>
</evidence>
<evidence type="ECO:0000256" key="3">
    <source>
        <dbReference type="ARBA" id="ARBA00018111"/>
    </source>
</evidence>
<dbReference type="FunCoup" id="D4H5T7">
    <property type="interactions" value="51"/>
</dbReference>
<dbReference type="InParanoid" id="D4H5T7"/>
<dbReference type="InterPro" id="IPR036388">
    <property type="entry name" value="WH-like_DNA-bd_sf"/>
</dbReference>
<name>D4H5T7_DENA2</name>
<dbReference type="OrthoDB" id="7066780at2"/>
<dbReference type="Proteomes" id="UP000002012">
    <property type="component" value="Chromosome"/>
</dbReference>
<accession>D4H5T7</accession>
<dbReference type="Gene3D" id="1.10.10.10">
    <property type="entry name" value="Winged helix-like DNA-binding domain superfamily/Winged helix DNA-binding domain"/>
    <property type="match status" value="3"/>
</dbReference>
<dbReference type="PaxDb" id="522772-Dacet_2774"/>
<dbReference type="PANTHER" id="PTHR33602:SF1">
    <property type="entry name" value="REGULATORY PROTEIN RECX FAMILY PROTEIN"/>
    <property type="match status" value="1"/>
</dbReference>
<keyword evidence="6" id="KW-1185">Reference proteome</keyword>
<dbReference type="GO" id="GO:0006282">
    <property type="term" value="P:regulation of DNA repair"/>
    <property type="evidence" value="ECO:0007669"/>
    <property type="project" value="InterPro"/>
</dbReference>
<sequence>MYYKRKIRSKTGLEYASRVLAKKDYSEKDLRKKITEHFGEEEADTTVAKLKEYGYLDDDRYREVYIASRVRSGYGSYRISGDLYDKGLNDDLSDIDEICEKSHINRHVILKEFVARFLERKNIEDPYELRQKCTAHFYRKGHSIDEVKRIIDEELDR</sequence>
<dbReference type="eggNOG" id="COG2137">
    <property type="taxonomic scope" value="Bacteria"/>
</dbReference>
<dbReference type="STRING" id="522772.Dacet_2774"/>
<proteinExistence type="inferred from homology"/>
<keyword evidence="4" id="KW-0963">Cytoplasm</keyword>
<evidence type="ECO:0000256" key="1">
    <source>
        <dbReference type="ARBA" id="ARBA00004496"/>
    </source>
</evidence>
<evidence type="ECO:0000313" key="6">
    <source>
        <dbReference type="Proteomes" id="UP000002012"/>
    </source>
</evidence>
<dbReference type="EMBL" id="CP001968">
    <property type="protein sequence ID" value="ADD69528.1"/>
    <property type="molecule type" value="Genomic_DNA"/>
</dbReference>
<dbReference type="GO" id="GO:0005737">
    <property type="term" value="C:cytoplasm"/>
    <property type="evidence" value="ECO:0007669"/>
    <property type="project" value="UniProtKB-SubCell"/>
</dbReference>
<dbReference type="InterPro" id="IPR003783">
    <property type="entry name" value="Regulatory_RecX"/>
</dbReference>
<dbReference type="RefSeq" id="WP_013012021.1">
    <property type="nucleotide sequence ID" value="NC_013943.1"/>
</dbReference>